<evidence type="ECO:0000313" key="3">
    <source>
        <dbReference type="Ensembl" id="ENSSPAP00000026682.1"/>
    </source>
</evidence>
<protein>
    <recommendedName>
        <fullName evidence="2">Arf-GAP domain-containing protein</fullName>
    </recommendedName>
</protein>
<reference evidence="3" key="1">
    <citation type="submission" date="2023-09" db="UniProtKB">
        <authorList>
            <consortium name="Ensembl"/>
        </authorList>
    </citation>
    <scope>IDENTIFICATION</scope>
</reference>
<dbReference type="GO" id="GO:0005096">
    <property type="term" value="F:GTPase activator activity"/>
    <property type="evidence" value="ECO:0007669"/>
    <property type="project" value="InterPro"/>
</dbReference>
<dbReference type="Ensembl" id="ENSSPAT00000027120.1">
    <property type="protein sequence ID" value="ENSSPAP00000026682.1"/>
    <property type="gene ID" value="ENSSPAG00000020124.1"/>
</dbReference>
<feature type="domain" description="Arf-GAP" evidence="2">
    <location>
        <begin position="12"/>
        <end position="65"/>
    </location>
</feature>
<organism evidence="3">
    <name type="scientific">Stegastes partitus</name>
    <name type="common">bicolor damselfish</name>
    <dbReference type="NCBI Taxonomy" id="144197"/>
    <lineage>
        <taxon>Eukaryota</taxon>
        <taxon>Metazoa</taxon>
        <taxon>Chordata</taxon>
        <taxon>Craniata</taxon>
        <taxon>Vertebrata</taxon>
        <taxon>Euteleostomi</taxon>
        <taxon>Actinopterygii</taxon>
        <taxon>Neopterygii</taxon>
        <taxon>Teleostei</taxon>
        <taxon>Neoteleostei</taxon>
        <taxon>Acanthomorphata</taxon>
        <taxon>Ovalentaria</taxon>
        <taxon>Pomacentridae</taxon>
        <taxon>Stegastes</taxon>
    </lineage>
</organism>
<dbReference type="GO" id="GO:0008270">
    <property type="term" value="F:zinc ion binding"/>
    <property type="evidence" value="ECO:0007669"/>
    <property type="project" value="UniProtKB-KW"/>
</dbReference>
<dbReference type="STRING" id="144197.ENSSPAP00000026682"/>
<name>A0A3B5BIB5_9TELE</name>
<keyword evidence="1" id="KW-0862">Zinc</keyword>
<keyword evidence="1" id="KW-0479">Metal-binding</keyword>
<dbReference type="InterPro" id="IPR038508">
    <property type="entry name" value="ArfGAP_dom_sf"/>
</dbReference>
<dbReference type="PANTHER" id="PTHR45899">
    <property type="entry name" value="RHO GTPASE ACTIVATING PROTEIN AT 15B, ISOFORM C"/>
    <property type="match status" value="1"/>
</dbReference>
<dbReference type="Pfam" id="PF01412">
    <property type="entry name" value="ArfGap"/>
    <property type="match status" value="1"/>
</dbReference>
<dbReference type="GO" id="GO:0005737">
    <property type="term" value="C:cytoplasm"/>
    <property type="evidence" value="ECO:0007669"/>
    <property type="project" value="TreeGrafter"/>
</dbReference>
<dbReference type="InterPro" id="IPR001164">
    <property type="entry name" value="ArfGAP_dom"/>
</dbReference>
<accession>A0A3B5BIB5</accession>
<evidence type="ECO:0000256" key="1">
    <source>
        <dbReference type="PROSITE-ProRule" id="PRU00288"/>
    </source>
</evidence>
<dbReference type="GeneTree" id="ENSGT00940000157424"/>
<dbReference type="Gene3D" id="1.10.220.150">
    <property type="entry name" value="Arf GTPase activating protein"/>
    <property type="match status" value="1"/>
</dbReference>
<dbReference type="GO" id="GO:0005547">
    <property type="term" value="F:phosphatidylinositol-3,4,5-trisphosphate binding"/>
    <property type="evidence" value="ECO:0007669"/>
    <property type="project" value="TreeGrafter"/>
</dbReference>
<dbReference type="PANTHER" id="PTHR45899:SF3">
    <property type="entry name" value="ARF-GAP WITH RHO-GAP DOMAIN, ANK REPEAT AND PH DOMAIN-CONTAINING PROTEIN 1"/>
    <property type="match status" value="1"/>
</dbReference>
<dbReference type="InterPro" id="IPR052227">
    <property type="entry name" value="Arf-Rho-GAP_ANK-PH_domain"/>
</dbReference>
<dbReference type="InterPro" id="IPR037278">
    <property type="entry name" value="ARFGAP/RecO"/>
</dbReference>
<sequence>MRNAIGEALSNSEVAERIWAEPGNSLCADCGAPKPEWAAINLCVVVCKRCAGLYECVWICVQRAQ</sequence>
<dbReference type="SUPFAM" id="SSF57863">
    <property type="entry name" value="ArfGap/RecO-like zinc finger"/>
    <property type="match status" value="1"/>
</dbReference>
<dbReference type="GO" id="GO:0008360">
    <property type="term" value="P:regulation of cell shape"/>
    <property type="evidence" value="ECO:0007669"/>
    <property type="project" value="TreeGrafter"/>
</dbReference>
<evidence type="ECO:0000259" key="2">
    <source>
        <dbReference type="PROSITE" id="PS50115"/>
    </source>
</evidence>
<dbReference type="AlphaFoldDB" id="A0A3B5BIB5"/>
<keyword evidence="1" id="KW-0863">Zinc-finger</keyword>
<dbReference type="PROSITE" id="PS50115">
    <property type="entry name" value="ARFGAP"/>
    <property type="match status" value="1"/>
</dbReference>
<proteinExistence type="predicted"/>